<keyword evidence="4" id="KW-1185">Reference proteome</keyword>
<proteinExistence type="predicted"/>
<reference evidence="4" key="1">
    <citation type="journal article" date="2019" name="Int. J. Syst. Evol. Microbiol.">
        <title>The Global Catalogue of Microorganisms (GCM) 10K type strain sequencing project: providing services to taxonomists for standard genome sequencing and annotation.</title>
        <authorList>
            <consortium name="The Broad Institute Genomics Platform"/>
            <consortium name="The Broad Institute Genome Sequencing Center for Infectious Disease"/>
            <person name="Wu L."/>
            <person name="Ma J."/>
        </authorList>
    </citation>
    <scope>NUCLEOTIDE SEQUENCE [LARGE SCALE GENOMIC DNA]</scope>
    <source>
        <strain evidence="4">JCM 16925</strain>
    </source>
</reference>
<name>A0ABP7VBL4_9ACTN</name>
<dbReference type="EMBL" id="BAAAZY010000011">
    <property type="protein sequence ID" value="GAA4063815.1"/>
    <property type="molecule type" value="Genomic_DNA"/>
</dbReference>
<evidence type="ECO:0000259" key="2">
    <source>
        <dbReference type="Pfam" id="PF03432"/>
    </source>
</evidence>
<dbReference type="InterPro" id="IPR005094">
    <property type="entry name" value="Endonuclease_MobA/VirD2"/>
</dbReference>
<accession>A0ABP7VBL4</accession>
<comment type="caution">
    <text evidence="3">The sequence shown here is derived from an EMBL/GenBank/DDBJ whole genome shotgun (WGS) entry which is preliminary data.</text>
</comment>
<dbReference type="Proteomes" id="UP001499984">
    <property type="component" value="Unassembled WGS sequence"/>
</dbReference>
<feature type="compositionally biased region" description="Basic and acidic residues" evidence="1">
    <location>
        <begin position="185"/>
        <end position="201"/>
    </location>
</feature>
<evidence type="ECO:0000313" key="3">
    <source>
        <dbReference type="EMBL" id="GAA4063815.1"/>
    </source>
</evidence>
<gene>
    <name evidence="3" type="ORF">GCM10022233_42360</name>
</gene>
<dbReference type="RefSeq" id="WP_345015021.1">
    <property type="nucleotide sequence ID" value="NZ_BAAAZY010000011.1"/>
</dbReference>
<organism evidence="3 4">
    <name type="scientific">Streptomyces shaanxiensis</name>
    <dbReference type="NCBI Taxonomy" id="653357"/>
    <lineage>
        <taxon>Bacteria</taxon>
        <taxon>Bacillati</taxon>
        <taxon>Actinomycetota</taxon>
        <taxon>Actinomycetes</taxon>
        <taxon>Kitasatosporales</taxon>
        <taxon>Streptomycetaceae</taxon>
        <taxon>Streptomyces</taxon>
    </lineage>
</organism>
<protein>
    <submittedName>
        <fullName evidence="3">Relaxase/mobilization nuclease domain-containing protein</fullName>
    </submittedName>
</protein>
<feature type="region of interest" description="Disordered" evidence="1">
    <location>
        <begin position="181"/>
        <end position="201"/>
    </location>
</feature>
<evidence type="ECO:0000256" key="1">
    <source>
        <dbReference type="SAM" id="MobiDB-lite"/>
    </source>
</evidence>
<sequence length="572" mass="62863">MIANIVKPGSKTRGVLTYLFGPGTATVHTDQHIVASWDGFAPDPGPEGSPGHRERMDQLVKALDLRVKQAGDQAPEGHVWHCSLRAAPKDRNLTDAEWATIARRVLHATGIAPDGDPDGCRWIAVRHADDHIHIVATKMRGDLRPPRNWNDYHRAMTELTQIETDFGLHQVNRDRDTWPAAKRPTRAETEKAARNGRDRAAREQLRRMVRTALSHAHSVEEFLNLLADAGLQVETRTLPSGDLKGYKVALPDDTNTDFEPIWYSGSSLATDLSLPKIQERLAAPEPVTPQPAGRPQPNPWHQATATNERIPHHLAQDNPATASAHLVAFGEILYALPALAPAHLRAELRQAAFAFEYAVNTRARVDHQYARAMRGALRTMGSHPADDGLVAMLVDAAILAVIAVRRRSALEQHDQQVAAAWQTLLHLQAVYGQAAPVPLSRLAERKPPADVTRRYAEHLRNAVPAYAEQVLDEAAWDALAAVLADAERAGHDPAALLERAAGQRPLDDARSPAEVLTWRIQRLGERHAPSPRARARAAQVRSTTARAGSIPQVAEQTPPAVTPPTSRPHWSR</sequence>
<feature type="domain" description="MobA/VirD2-like nuclease" evidence="2">
    <location>
        <begin position="75"/>
        <end position="168"/>
    </location>
</feature>
<feature type="region of interest" description="Disordered" evidence="1">
    <location>
        <begin position="526"/>
        <end position="572"/>
    </location>
</feature>
<evidence type="ECO:0000313" key="4">
    <source>
        <dbReference type="Proteomes" id="UP001499984"/>
    </source>
</evidence>
<feature type="compositionally biased region" description="Low complexity" evidence="1">
    <location>
        <begin position="530"/>
        <end position="547"/>
    </location>
</feature>
<dbReference type="Pfam" id="PF03432">
    <property type="entry name" value="Relaxase"/>
    <property type="match status" value="1"/>
</dbReference>